<evidence type="ECO:0000313" key="11">
    <source>
        <dbReference type="EMBL" id="CAF4572778.1"/>
    </source>
</evidence>
<dbReference type="AlphaFoldDB" id="A0A816FQF8"/>
<evidence type="ECO:0000313" key="9">
    <source>
        <dbReference type="EMBL" id="CAF4394837.1"/>
    </source>
</evidence>
<dbReference type="Proteomes" id="UP000663866">
    <property type="component" value="Unassembled WGS sequence"/>
</dbReference>
<dbReference type="EMBL" id="CAJNRG010016052">
    <property type="protein sequence ID" value="CAF2190520.1"/>
    <property type="molecule type" value="Genomic_DNA"/>
</dbReference>
<dbReference type="NCBIfam" id="TIGR01571">
    <property type="entry name" value="A_thal_Cys_rich"/>
    <property type="match status" value="1"/>
</dbReference>
<dbReference type="EMBL" id="CAJNRF010016317">
    <property type="protein sequence ID" value="CAF2192292.1"/>
    <property type="molecule type" value="Genomic_DNA"/>
</dbReference>
<comment type="caution">
    <text evidence="3">The sequence shown here is derived from an EMBL/GenBank/DDBJ whole genome shotgun (WGS) entry which is preliminary data.</text>
</comment>
<evidence type="ECO:0000313" key="3">
    <source>
        <dbReference type="EMBL" id="CAF1664271.1"/>
    </source>
</evidence>
<evidence type="ECO:0000256" key="1">
    <source>
        <dbReference type="ARBA" id="ARBA00009024"/>
    </source>
</evidence>
<dbReference type="EMBL" id="CAJNRE010019438">
    <property type="protein sequence ID" value="CAF2196811.1"/>
    <property type="molecule type" value="Genomic_DNA"/>
</dbReference>
<dbReference type="Proteomes" id="UP000681720">
    <property type="component" value="Unassembled WGS sequence"/>
</dbReference>
<evidence type="ECO:0000313" key="12">
    <source>
        <dbReference type="Proteomes" id="UP000663834"/>
    </source>
</evidence>
<dbReference type="Proteomes" id="UP000663834">
    <property type="component" value="Unassembled WGS sequence"/>
</dbReference>
<dbReference type="Proteomes" id="UP000663856">
    <property type="component" value="Unassembled WGS sequence"/>
</dbReference>
<name>A0A816FQF8_9BILA</name>
<evidence type="ECO:0000313" key="7">
    <source>
        <dbReference type="EMBL" id="CAF4173149.1"/>
    </source>
</evidence>
<evidence type="ECO:0000313" key="5">
    <source>
        <dbReference type="EMBL" id="CAF2192292.1"/>
    </source>
</evidence>
<evidence type="ECO:0000313" key="10">
    <source>
        <dbReference type="EMBL" id="CAF4447758.1"/>
    </source>
</evidence>
<dbReference type="EMBL" id="CAJNOV010017129">
    <property type="protein sequence ID" value="CAF1600370.1"/>
    <property type="molecule type" value="Genomic_DNA"/>
</dbReference>
<gene>
    <name evidence="10" type="ORF">BYL167_LOCUS33613</name>
    <name evidence="2" type="ORF">CJN711_LOCUS35102</name>
    <name evidence="8" type="ORF">GIL414_LOCUS28608</name>
    <name evidence="3" type="ORF">KQP761_LOCUS32751</name>
    <name evidence="6" type="ORF">MBJ925_LOCUS35171</name>
    <name evidence="9" type="ORF">OVN521_LOCUS34520</name>
    <name evidence="11" type="ORF">SMN809_LOCUS37931</name>
    <name evidence="7" type="ORF">UXM345_LOCUS26399</name>
    <name evidence="5" type="ORF">WKI299_LOCUS34042</name>
    <name evidence="4" type="ORF">XDN619_LOCUS32257</name>
</gene>
<dbReference type="Proteomes" id="UP000676336">
    <property type="component" value="Unassembled WGS sequence"/>
</dbReference>
<keyword evidence="13" id="KW-1185">Reference proteome</keyword>
<proteinExistence type="inferred from homology"/>
<evidence type="ECO:0000313" key="6">
    <source>
        <dbReference type="EMBL" id="CAF2196811.1"/>
    </source>
</evidence>
<dbReference type="EMBL" id="CAJNOW010018301">
    <property type="protein sequence ID" value="CAF1664271.1"/>
    <property type="molecule type" value="Genomic_DNA"/>
</dbReference>
<evidence type="ECO:0000313" key="4">
    <source>
        <dbReference type="EMBL" id="CAF2190520.1"/>
    </source>
</evidence>
<dbReference type="EMBL" id="CAJOBI010097670">
    <property type="protein sequence ID" value="CAF4572778.1"/>
    <property type="molecule type" value="Genomic_DNA"/>
</dbReference>
<comment type="similarity">
    <text evidence="1">Belongs to the cornifelin family.</text>
</comment>
<dbReference type="EMBL" id="CAJOBF010005385">
    <property type="protein sequence ID" value="CAF4173149.1"/>
    <property type="molecule type" value="Genomic_DNA"/>
</dbReference>
<accession>A0A816FQF8</accession>
<protein>
    <submittedName>
        <fullName evidence="3">Uncharacterized protein</fullName>
    </submittedName>
</protein>
<reference evidence="3" key="1">
    <citation type="submission" date="2021-02" db="EMBL/GenBank/DDBJ databases">
        <authorList>
            <person name="Nowell W R."/>
        </authorList>
    </citation>
    <scope>NUCLEOTIDE SEQUENCE</scope>
</reference>
<dbReference type="Proteomes" id="UP000663824">
    <property type="component" value="Unassembled WGS sequence"/>
</dbReference>
<dbReference type="OrthoDB" id="1045822at2759"/>
<dbReference type="Pfam" id="PF04749">
    <property type="entry name" value="PLAC8"/>
    <property type="match status" value="1"/>
</dbReference>
<dbReference type="Proteomes" id="UP000681967">
    <property type="component" value="Unassembled WGS sequence"/>
</dbReference>
<dbReference type="Proteomes" id="UP000663855">
    <property type="component" value="Unassembled WGS sequence"/>
</dbReference>
<dbReference type="InterPro" id="IPR006461">
    <property type="entry name" value="PLAC_motif_containing"/>
</dbReference>
<dbReference type="Proteomes" id="UP000663842">
    <property type="component" value="Unassembled WGS sequence"/>
</dbReference>
<dbReference type="PANTHER" id="PTHR15907">
    <property type="entry name" value="DUF614 FAMILY PROTEIN-RELATED"/>
    <property type="match status" value="1"/>
</dbReference>
<evidence type="ECO:0000313" key="2">
    <source>
        <dbReference type="EMBL" id="CAF1600370.1"/>
    </source>
</evidence>
<dbReference type="EMBL" id="CAJOBJ010049248">
    <property type="protein sequence ID" value="CAF4365678.1"/>
    <property type="molecule type" value="Genomic_DNA"/>
</dbReference>
<evidence type="ECO:0000313" key="8">
    <source>
        <dbReference type="EMBL" id="CAF4365678.1"/>
    </source>
</evidence>
<dbReference type="EMBL" id="CAJOBG010040155">
    <property type="protein sequence ID" value="CAF4394837.1"/>
    <property type="molecule type" value="Genomic_DNA"/>
</dbReference>
<dbReference type="EMBL" id="CAJOBH010065825">
    <property type="protein sequence ID" value="CAF4447758.1"/>
    <property type="molecule type" value="Genomic_DNA"/>
</dbReference>
<evidence type="ECO:0000313" key="13">
    <source>
        <dbReference type="Proteomes" id="UP000663866"/>
    </source>
</evidence>
<organism evidence="3 12">
    <name type="scientific">Rotaria magnacalcarata</name>
    <dbReference type="NCBI Taxonomy" id="392030"/>
    <lineage>
        <taxon>Eukaryota</taxon>
        <taxon>Metazoa</taxon>
        <taxon>Spiralia</taxon>
        <taxon>Gnathifera</taxon>
        <taxon>Rotifera</taxon>
        <taxon>Eurotatoria</taxon>
        <taxon>Bdelloidea</taxon>
        <taxon>Philodinida</taxon>
        <taxon>Philodinidae</taxon>
        <taxon>Rotaria</taxon>
    </lineage>
</organism>
<sequence>MAQWKSGLCSCFDDMSTCLLGCICPCYLFGQNAEQIDGSNKITTCIIYALLAGCHICCFVHKPKRAALRGAYGIEEAPNDLLVTCFCSACGICQEARELRERGAKPGVPIVASQPR</sequence>
<dbReference type="Proteomes" id="UP000663887">
    <property type="component" value="Unassembled WGS sequence"/>
</dbReference>